<dbReference type="EMBL" id="LNYR01000049">
    <property type="protein sequence ID" value="KTD42349.1"/>
    <property type="molecule type" value="Genomic_DNA"/>
</dbReference>
<proteinExistence type="predicted"/>
<dbReference type="STRING" id="45072.Lqua_3327"/>
<feature type="domain" description="DUF6969" evidence="1">
    <location>
        <begin position="23"/>
        <end position="226"/>
    </location>
</feature>
<dbReference type="OrthoDB" id="6115415at2"/>
<dbReference type="RefSeq" id="WP_058475447.1">
    <property type="nucleotide sequence ID" value="NZ_CAAAIL010000024.1"/>
</dbReference>
<accession>A0A378KQJ6</accession>
<reference evidence="2 4" key="1">
    <citation type="submission" date="2015-11" db="EMBL/GenBank/DDBJ databases">
        <title>Genomic analysis of 38 Legionella species identifies large and diverse effector repertoires.</title>
        <authorList>
            <person name="Burstein D."/>
            <person name="Amaro F."/>
            <person name="Zusman T."/>
            <person name="Lifshitz Z."/>
            <person name="Cohen O."/>
            <person name="Gilbert J.A."/>
            <person name="Pupko T."/>
            <person name="Shuman H.A."/>
            <person name="Segal G."/>
        </authorList>
    </citation>
    <scope>NUCLEOTIDE SEQUENCE [LARGE SCALE GENOMIC DNA]</scope>
    <source>
        <strain evidence="2 4">ATCC 49507</strain>
    </source>
</reference>
<evidence type="ECO:0000313" key="2">
    <source>
        <dbReference type="EMBL" id="KTD42349.1"/>
    </source>
</evidence>
<reference evidence="3 5" key="2">
    <citation type="submission" date="2018-06" db="EMBL/GenBank/DDBJ databases">
        <authorList>
            <consortium name="Pathogen Informatics"/>
            <person name="Doyle S."/>
        </authorList>
    </citation>
    <scope>NUCLEOTIDE SEQUENCE [LARGE SCALE GENOMIC DNA]</scope>
    <source>
        <strain evidence="3 5">NCTC12376</strain>
    </source>
</reference>
<keyword evidence="4" id="KW-1185">Reference proteome</keyword>
<gene>
    <name evidence="2" type="ORF">Lqua_3327</name>
    <name evidence="3" type="ORF">NCTC12376_00958</name>
</gene>
<organism evidence="3 5">
    <name type="scientific">Legionella quateirensis</name>
    <dbReference type="NCBI Taxonomy" id="45072"/>
    <lineage>
        <taxon>Bacteria</taxon>
        <taxon>Pseudomonadati</taxon>
        <taxon>Pseudomonadota</taxon>
        <taxon>Gammaproteobacteria</taxon>
        <taxon>Legionellales</taxon>
        <taxon>Legionellaceae</taxon>
        <taxon>Legionella</taxon>
    </lineage>
</organism>
<name>A0A378KQJ6_9GAMM</name>
<evidence type="ECO:0000259" key="1">
    <source>
        <dbReference type="Pfam" id="PF22308"/>
    </source>
</evidence>
<sequence length="248" mass="29932">MLELPEFSLPELKKHQQSRFLHYARQVLEAQQHMMALGVNNIIQYTLEKKSRHQQMDHYPKGDRIDHDTGAQYFYHCHRENFETEEHGHFHCFLRYGHIPQHFRPTPLLDWDKYCENPMTHIVAIAMNRYGQPIRLFSVNRWISHEIWYDAEHTSSFIKLYKMTKNDSAYWQILDRWVEGMLHLFAPQIQWVNNTRDRFISHYKTTHPDSNAYEDHQLDVLSEIPINLNNQIQWILEADWVESSVKSD</sequence>
<dbReference type="EMBL" id="UGOW01000001">
    <property type="protein sequence ID" value="STY17164.1"/>
    <property type="molecule type" value="Genomic_DNA"/>
</dbReference>
<evidence type="ECO:0000313" key="3">
    <source>
        <dbReference type="EMBL" id="STY17164.1"/>
    </source>
</evidence>
<evidence type="ECO:0000313" key="4">
    <source>
        <dbReference type="Proteomes" id="UP000054639"/>
    </source>
</evidence>
<dbReference type="InterPro" id="IPR054242">
    <property type="entry name" value="DUF6969"/>
</dbReference>
<dbReference type="AlphaFoldDB" id="A0A378KQJ6"/>
<dbReference type="Pfam" id="PF22308">
    <property type="entry name" value="DUF6969"/>
    <property type="match status" value="1"/>
</dbReference>
<evidence type="ECO:0000313" key="5">
    <source>
        <dbReference type="Proteomes" id="UP000254230"/>
    </source>
</evidence>
<dbReference type="Proteomes" id="UP000254230">
    <property type="component" value="Unassembled WGS sequence"/>
</dbReference>
<dbReference type="Proteomes" id="UP000054639">
    <property type="component" value="Unassembled WGS sequence"/>
</dbReference>
<protein>
    <recommendedName>
        <fullName evidence="1">DUF6969 domain-containing protein</fullName>
    </recommendedName>
</protein>